<dbReference type="Proteomes" id="UP000583752">
    <property type="component" value="Unassembled WGS sequence"/>
</dbReference>
<evidence type="ECO:0000313" key="1">
    <source>
        <dbReference type="EMBL" id="NML60637.1"/>
    </source>
</evidence>
<organism evidence="1 2">
    <name type="scientific">Massilia polaris</name>
    <dbReference type="NCBI Taxonomy" id="2728846"/>
    <lineage>
        <taxon>Bacteria</taxon>
        <taxon>Pseudomonadati</taxon>
        <taxon>Pseudomonadota</taxon>
        <taxon>Betaproteobacteria</taxon>
        <taxon>Burkholderiales</taxon>
        <taxon>Oxalobacteraceae</taxon>
        <taxon>Telluria group</taxon>
        <taxon>Massilia</taxon>
    </lineage>
</organism>
<dbReference type="EMBL" id="JABBGG010000002">
    <property type="protein sequence ID" value="NML60637.1"/>
    <property type="molecule type" value="Genomic_DNA"/>
</dbReference>
<dbReference type="AlphaFoldDB" id="A0A848HHV3"/>
<evidence type="ECO:0000313" key="2">
    <source>
        <dbReference type="Proteomes" id="UP000583752"/>
    </source>
</evidence>
<sequence>MSVPVVDARCEKDKIMVCKTTGSSTNPSKQLCVSANSIPAHLRSGATLGACDHL</sequence>
<comment type="caution">
    <text evidence="1">The sequence shown here is derived from an EMBL/GenBank/DDBJ whole genome shotgun (WGS) entry which is preliminary data.</text>
</comment>
<keyword evidence="2" id="KW-1185">Reference proteome</keyword>
<protein>
    <submittedName>
        <fullName evidence="1">Uncharacterized protein</fullName>
    </submittedName>
</protein>
<proteinExistence type="predicted"/>
<accession>A0A848HHV3</accession>
<gene>
    <name evidence="1" type="ORF">HHL21_05945</name>
</gene>
<name>A0A848HHV3_9BURK</name>
<dbReference type="RefSeq" id="WP_169464318.1">
    <property type="nucleotide sequence ID" value="NZ_JABBGG010000002.1"/>
</dbReference>
<reference evidence="1 2" key="1">
    <citation type="submission" date="2020-04" db="EMBL/GenBank/DDBJ databases">
        <title>Massilia sp. RP-1-19 isolated from soil.</title>
        <authorList>
            <person name="Dahal R.H."/>
        </authorList>
    </citation>
    <scope>NUCLEOTIDE SEQUENCE [LARGE SCALE GENOMIC DNA]</scope>
    <source>
        <strain evidence="1 2">RP-1-19</strain>
    </source>
</reference>